<proteinExistence type="predicted"/>
<dbReference type="Pfam" id="PF11976">
    <property type="entry name" value="Rad60-SLD"/>
    <property type="match status" value="1"/>
</dbReference>
<accession>V6LSC9</accession>
<keyword evidence="1" id="KW-1133">Transmembrane helix</keyword>
<protein>
    <submittedName>
        <fullName evidence="4">Ubiquitin like protein</fullName>
    </submittedName>
    <submittedName>
        <fullName evidence="3">Ubiquitin-2 like Rad60 SUMO-like family and transmembrane domain-containing protein</fullName>
    </submittedName>
</protein>
<feature type="transmembrane region" description="Helical" evidence="1">
    <location>
        <begin position="313"/>
        <end position="332"/>
    </location>
</feature>
<dbReference type="OrthoDB" id="10253570at2759"/>
<organism evidence="3">
    <name type="scientific">Spironucleus salmonicida</name>
    <dbReference type="NCBI Taxonomy" id="348837"/>
    <lineage>
        <taxon>Eukaryota</taxon>
        <taxon>Metamonada</taxon>
        <taxon>Diplomonadida</taxon>
        <taxon>Hexamitidae</taxon>
        <taxon>Hexamitinae</taxon>
        <taxon>Spironucleus</taxon>
    </lineage>
</organism>
<dbReference type="InterPro" id="IPR022617">
    <property type="entry name" value="Rad60/SUMO-like_dom"/>
</dbReference>
<evidence type="ECO:0000313" key="3">
    <source>
        <dbReference type="EMBL" id="EST47577.1"/>
    </source>
</evidence>
<dbReference type="EMBL" id="KI546038">
    <property type="protein sequence ID" value="EST47577.1"/>
    <property type="molecule type" value="Genomic_DNA"/>
</dbReference>
<reference evidence="3 4" key="1">
    <citation type="journal article" date="2014" name="PLoS Genet.">
        <title>The Genome of Spironucleus salmonicida Highlights a Fish Pathogen Adapted to Fluctuating Environments.</title>
        <authorList>
            <person name="Xu F."/>
            <person name="Jerlstrom-Hultqvist J."/>
            <person name="Einarsson E."/>
            <person name="Astvaldsson A."/>
            <person name="Svard S.G."/>
            <person name="Andersson J.O."/>
        </authorList>
    </citation>
    <scope>NUCLEOTIDE SEQUENCE</scope>
    <source>
        <strain evidence="4">ATCC 50377</strain>
    </source>
</reference>
<evidence type="ECO:0000313" key="4">
    <source>
        <dbReference type="EMBL" id="KAH0575362.1"/>
    </source>
</evidence>
<gene>
    <name evidence="3" type="ORF">SS50377_12268</name>
    <name evidence="4" type="ORF">SS50377_22995</name>
</gene>
<evidence type="ECO:0000259" key="2">
    <source>
        <dbReference type="Pfam" id="PF11976"/>
    </source>
</evidence>
<dbReference type="EMBL" id="AUWU02000003">
    <property type="protein sequence ID" value="KAH0575362.1"/>
    <property type="molecule type" value="Genomic_DNA"/>
</dbReference>
<feature type="transmembrane region" description="Helical" evidence="1">
    <location>
        <begin position="280"/>
        <end position="301"/>
    </location>
</feature>
<dbReference type="Gene3D" id="3.10.20.90">
    <property type="entry name" value="Phosphatidylinositol 3-kinase Catalytic Subunit, Chain A, domain 1"/>
    <property type="match status" value="1"/>
</dbReference>
<evidence type="ECO:0000256" key="1">
    <source>
        <dbReference type="SAM" id="Phobius"/>
    </source>
</evidence>
<evidence type="ECO:0000313" key="5">
    <source>
        <dbReference type="Proteomes" id="UP000018208"/>
    </source>
</evidence>
<keyword evidence="1" id="KW-0472">Membrane</keyword>
<dbReference type="InterPro" id="IPR029071">
    <property type="entry name" value="Ubiquitin-like_domsf"/>
</dbReference>
<keyword evidence="5" id="KW-1185">Reference proteome</keyword>
<name>V6LSC9_9EUKA</name>
<dbReference type="SUPFAM" id="SSF54236">
    <property type="entry name" value="Ubiquitin-like"/>
    <property type="match status" value="1"/>
</dbReference>
<feature type="domain" description="Rad60/SUMO-like" evidence="2">
    <location>
        <begin position="2"/>
        <end position="72"/>
    </location>
</feature>
<dbReference type="AlphaFoldDB" id="V6LSC9"/>
<dbReference type="Proteomes" id="UP000018208">
    <property type="component" value="Unassembled WGS sequence"/>
</dbReference>
<keyword evidence="1 3" id="KW-0812">Transmembrane</keyword>
<reference evidence="4" key="2">
    <citation type="submission" date="2020-12" db="EMBL/GenBank/DDBJ databases">
        <title>New Spironucleus salmonicida genome in near-complete chromosomes.</title>
        <authorList>
            <person name="Xu F."/>
            <person name="Kurt Z."/>
            <person name="Jimenez-Gonzalez A."/>
            <person name="Astvaldsson A."/>
            <person name="Andersson J.O."/>
            <person name="Svard S.G."/>
        </authorList>
    </citation>
    <scope>NUCLEOTIDE SEQUENCE</scope>
    <source>
        <strain evidence="4">ATCC 50377</strain>
    </source>
</reference>
<sequence>MIPIKLKFATKPIQFETEVSLDDKVSVLLPLLVEHIQENQTAVFLFQGRRLDHFQTFQSLKIEPNDVIQVLLPTAAPLSAPSQAAFGPFRGGYEKLLESGVERADVIRSRLGFLARTGYLSQEQLQILYLNGAILQPPRGYTAPKVQQIRAIFISVLEEVCEREGDLFVVRPLYVPQGAPTDAVYEPEFLAPVSFALMMLEAGLPERLQDEFRVADFAFVDANTPLPLTPLRALKLEVEWQSDGQNGQNLWQLARERNLEGPGNAVQPVNRVMSSFQKMLTIVCGILVGLVFNVLAFPFVLHDSMPGELRVGVFFGVISNLVFALFVGLAGIP</sequence>
<dbReference type="VEuPathDB" id="GiardiaDB:SS50377_22995"/>